<organism evidence="1 2">
    <name type="scientific">Tanacetum coccineum</name>
    <dbReference type="NCBI Taxonomy" id="301880"/>
    <lineage>
        <taxon>Eukaryota</taxon>
        <taxon>Viridiplantae</taxon>
        <taxon>Streptophyta</taxon>
        <taxon>Embryophyta</taxon>
        <taxon>Tracheophyta</taxon>
        <taxon>Spermatophyta</taxon>
        <taxon>Magnoliopsida</taxon>
        <taxon>eudicotyledons</taxon>
        <taxon>Gunneridae</taxon>
        <taxon>Pentapetalae</taxon>
        <taxon>asterids</taxon>
        <taxon>campanulids</taxon>
        <taxon>Asterales</taxon>
        <taxon>Asteraceae</taxon>
        <taxon>Asteroideae</taxon>
        <taxon>Anthemideae</taxon>
        <taxon>Anthemidinae</taxon>
        <taxon>Tanacetum</taxon>
    </lineage>
</organism>
<dbReference type="Proteomes" id="UP001151760">
    <property type="component" value="Unassembled WGS sequence"/>
</dbReference>
<keyword evidence="2" id="KW-1185">Reference proteome</keyword>
<gene>
    <name evidence="1" type="ORF">Tco_0728656</name>
</gene>
<accession>A0ABQ4YP75</accession>
<evidence type="ECO:0000313" key="2">
    <source>
        <dbReference type="Proteomes" id="UP001151760"/>
    </source>
</evidence>
<reference evidence="1" key="1">
    <citation type="journal article" date="2022" name="Int. J. Mol. Sci.">
        <title>Draft Genome of Tanacetum Coccineum: Genomic Comparison of Closely Related Tanacetum-Family Plants.</title>
        <authorList>
            <person name="Yamashiro T."/>
            <person name="Shiraishi A."/>
            <person name="Nakayama K."/>
            <person name="Satake H."/>
        </authorList>
    </citation>
    <scope>NUCLEOTIDE SEQUENCE</scope>
</reference>
<evidence type="ECO:0008006" key="3">
    <source>
        <dbReference type="Google" id="ProtNLM"/>
    </source>
</evidence>
<reference evidence="1" key="2">
    <citation type="submission" date="2022-01" db="EMBL/GenBank/DDBJ databases">
        <authorList>
            <person name="Yamashiro T."/>
            <person name="Shiraishi A."/>
            <person name="Satake H."/>
            <person name="Nakayama K."/>
        </authorList>
    </citation>
    <scope>NUCLEOTIDE SEQUENCE</scope>
</reference>
<name>A0ABQ4YP75_9ASTR</name>
<sequence length="369" mass="41601">MIGFLKQMVYVVPLPITGKLSNPKADISLQTFVLPSGGKLLTRTGLITPVKQNEKRAVHTVSTARPGIIHVKKFEYVTPKGNSNSIMQGISEILLLDHAVADSGCAGHMTGNKYLSTMTMTMVALCFWHVIPRKGDPKLAVQTRGKIQKASSAQQALVSYISKQNRTNHKDHQNCLLACFLSQEEPKNISQALQDESWVEAMQEELLQFKLQKVWILVDLPSGKKEIGTNDVFWLKYEVGLWGETGKGFVEGGFVSGGVRVTREDDRGVTEGREDVREVFQQRRSGAKRKLSRCGRNQMGNEPTLALPEEADDFVVYYDERSKELEACSNKERRRHSPWMKLFSEYGFEAKYHLGKANVDVVPWNRKKE</sequence>
<comment type="caution">
    <text evidence="1">The sequence shown here is derived from an EMBL/GenBank/DDBJ whole genome shotgun (WGS) entry which is preliminary data.</text>
</comment>
<proteinExistence type="predicted"/>
<dbReference type="EMBL" id="BQNB010010549">
    <property type="protein sequence ID" value="GJS78775.1"/>
    <property type="molecule type" value="Genomic_DNA"/>
</dbReference>
<protein>
    <recommendedName>
        <fullName evidence="3">Reverse transcriptase Ty1/copia-type domain-containing protein</fullName>
    </recommendedName>
</protein>
<evidence type="ECO:0000313" key="1">
    <source>
        <dbReference type="EMBL" id="GJS78775.1"/>
    </source>
</evidence>